<accession>A0A7L6WPS7</accession>
<protein>
    <submittedName>
        <fullName evidence="1">Uncharacterized protein</fullName>
    </submittedName>
</protein>
<dbReference type="Proteomes" id="UP000516705">
    <property type="component" value="Plasmid pIKMIN-B502"/>
</dbReference>
<evidence type="ECO:0000313" key="1">
    <source>
        <dbReference type="EMBL" id="QMI52120.1"/>
    </source>
</evidence>
<geneLocation type="plasmid" evidence="1 2">
    <name>pIKMIN-B502</name>
</geneLocation>
<reference evidence="1 2" key="1">
    <citation type="journal article" date="2020" name="Microbiol. Resour. Announc.">
        <title>Complete Genome Sequence of Streptococcus salivarius DB-B5, a Novel Probiotic Candidate Isolated from the Supragingival Plaque of a Healthy Female Subject.</title>
        <authorList>
            <person name="Fields F.R."/>
            <person name="Li X."/>
            <person name="Navarre W.W."/>
            <person name="Naito M."/>
        </authorList>
    </citation>
    <scope>NUCLEOTIDE SEQUENCE [LARGE SCALE GENOMIC DNA]</scope>
    <source>
        <strain evidence="1 2">DB-B5</strain>
        <plasmid evidence="1 2">pIKMIN-B502</plasmid>
    </source>
</reference>
<dbReference type="RefSeq" id="WP_181671445.1">
    <property type="nucleotide sequence ID" value="NZ_CP054155.1"/>
</dbReference>
<proteinExistence type="predicted"/>
<evidence type="ECO:0000313" key="2">
    <source>
        <dbReference type="Proteomes" id="UP000516705"/>
    </source>
</evidence>
<organism evidence="1 2">
    <name type="scientific">Streptococcus salivarius</name>
    <dbReference type="NCBI Taxonomy" id="1304"/>
    <lineage>
        <taxon>Bacteria</taxon>
        <taxon>Bacillati</taxon>
        <taxon>Bacillota</taxon>
        <taxon>Bacilli</taxon>
        <taxon>Lactobacillales</taxon>
        <taxon>Streptococcaceae</taxon>
        <taxon>Streptococcus</taxon>
    </lineage>
</organism>
<dbReference type="EMBL" id="CP054155">
    <property type="protein sequence ID" value="QMI52120.1"/>
    <property type="molecule type" value="Genomic_DNA"/>
</dbReference>
<keyword evidence="1" id="KW-0614">Plasmid</keyword>
<name>A0A7L6WPS7_STRSL</name>
<gene>
    <name evidence="1" type="ORF">HRE60_10575</name>
</gene>
<dbReference type="AlphaFoldDB" id="A0A7L6WPS7"/>
<sequence>MKNPRKSPKARYSDIMSSYTEDERKIFWSAGGEVYRGEYIDPNDEKAFQSKKEVDDFKKELVKFWEHM</sequence>